<dbReference type="Pfam" id="PF22613">
    <property type="entry name" value="Transketolase_C_1"/>
    <property type="match status" value="1"/>
</dbReference>
<feature type="binding site" evidence="14">
    <location>
        <position position="158"/>
    </location>
    <ligand>
        <name>Mg(2+)</name>
        <dbReference type="ChEBI" id="CHEBI:18420"/>
    </ligand>
</feature>
<dbReference type="Proteomes" id="UP000654670">
    <property type="component" value="Unassembled WGS sequence"/>
</dbReference>
<gene>
    <name evidence="18" type="primary">tkt</name>
    <name evidence="18" type="ORF">GCM10007968_21350</name>
</gene>
<feature type="active site" description="Proton donor" evidence="11">
    <location>
        <position position="411"/>
    </location>
</feature>
<organism evidence="18 19">
    <name type="scientific">Sporolactobacillus putidus</name>
    <dbReference type="NCBI Taxonomy" id="492735"/>
    <lineage>
        <taxon>Bacteria</taxon>
        <taxon>Bacillati</taxon>
        <taxon>Bacillota</taxon>
        <taxon>Bacilli</taxon>
        <taxon>Bacillales</taxon>
        <taxon>Sporolactobacillaceae</taxon>
        <taxon>Sporolactobacillus</taxon>
    </lineage>
</organism>
<comment type="subunit">
    <text evidence="2 16">Homodimer.</text>
</comment>
<keyword evidence="8 13" id="KW-0786">Thiamine pyrophosphate</keyword>
<keyword evidence="16" id="KW-0106">Calcium</keyword>
<comment type="cofactor">
    <cofactor evidence="16">
        <name>Mg(2+)</name>
        <dbReference type="ChEBI" id="CHEBI:18420"/>
    </cofactor>
    <cofactor evidence="16">
        <name>Ca(2+)</name>
        <dbReference type="ChEBI" id="CHEBI:29108"/>
    </cofactor>
    <cofactor evidence="16">
        <name>Mn(2+)</name>
        <dbReference type="ChEBI" id="CHEBI:29035"/>
    </cofactor>
    <cofactor evidence="16">
        <name>Co(2+)</name>
        <dbReference type="ChEBI" id="CHEBI:48828"/>
    </cofactor>
    <text evidence="16">Binds 1 Mg(2+) ion per subunit. Can also utilize other divalent metal cations, such as Ca(2+), Mn(2+) and Co(2+).</text>
</comment>
<comment type="caution">
    <text evidence="18">The sequence shown here is derived from an EMBL/GenBank/DDBJ whole genome shotgun (WGS) entry which is preliminary data.</text>
</comment>
<comment type="cofactor">
    <cofactor evidence="14">
        <name>Mg(2+)</name>
        <dbReference type="ChEBI" id="CHEBI:18420"/>
    </cofactor>
    <text evidence="14">Binds 1 Mg(2+) ion per subunit. Can also utilize other divalent metal cations, such as Ca(2+), Mn(2+) and Co(2+).</text>
</comment>
<evidence type="ECO:0000256" key="12">
    <source>
        <dbReference type="PIRSR" id="PIRSR605478-2"/>
    </source>
</evidence>
<keyword evidence="7 14" id="KW-0460">Magnesium</keyword>
<feature type="binding site" evidence="12">
    <location>
        <position position="473"/>
    </location>
    <ligand>
        <name>substrate</name>
    </ligand>
</feature>
<feature type="binding site" evidence="13">
    <location>
        <position position="69"/>
    </location>
    <ligand>
        <name>thiamine diphosphate</name>
        <dbReference type="ChEBI" id="CHEBI:58937"/>
    </ligand>
</feature>
<feature type="binding site" evidence="12">
    <location>
        <position position="29"/>
    </location>
    <ligand>
        <name>substrate</name>
    </ligand>
</feature>
<feature type="binding site" evidence="14">
    <location>
        <position position="190"/>
    </location>
    <ligand>
        <name>Mg(2+)</name>
        <dbReference type="ChEBI" id="CHEBI:18420"/>
    </ligand>
</feature>
<dbReference type="InterPro" id="IPR009014">
    <property type="entry name" value="Transketo_C/PFOR_II"/>
</dbReference>
<dbReference type="InterPro" id="IPR020826">
    <property type="entry name" value="Transketolase_BS"/>
</dbReference>
<dbReference type="CDD" id="cd02012">
    <property type="entry name" value="TPP_TK"/>
    <property type="match status" value="1"/>
</dbReference>
<dbReference type="InterPro" id="IPR029061">
    <property type="entry name" value="THDP-binding"/>
</dbReference>
<evidence type="ECO:0000256" key="9">
    <source>
        <dbReference type="ARBA" id="ARBA00049473"/>
    </source>
</evidence>
<dbReference type="SMART" id="SM00861">
    <property type="entry name" value="Transket_pyr"/>
    <property type="match status" value="1"/>
</dbReference>
<dbReference type="InterPro" id="IPR055152">
    <property type="entry name" value="Transketolase-like_C_2"/>
</dbReference>
<evidence type="ECO:0000256" key="1">
    <source>
        <dbReference type="ARBA" id="ARBA00007131"/>
    </source>
</evidence>
<dbReference type="PANTHER" id="PTHR43522">
    <property type="entry name" value="TRANSKETOLASE"/>
    <property type="match status" value="1"/>
</dbReference>
<evidence type="ECO:0000259" key="17">
    <source>
        <dbReference type="SMART" id="SM00861"/>
    </source>
</evidence>
<dbReference type="InterPro" id="IPR033247">
    <property type="entry name" value="Transketolase_fam"/>
</dbReference>
<evidence type="ECO:0000313" key="19">
    <source>
        <dbReference type="Proteomes" id="UP000654670"/>
    </source>
</evidence>
<feature type="binding site" evidence="13">
    <location>
        <position position="437"/>
    </location>
    <ligand>
        <name>thiamine diphosphate</name>
        <dbReference type="ChEBI" id="CHEBI:58937"/>
    </ligand>
</feature>
<dbReference type="Pfam" id="PF00456">
    <property type="entry name" value="Transketolase_N"/>
    <property type="match status" value="1"/>
</dbReference>
<feature type="binding site" evidence="12">
    <location>
        <position position="461"/>
    </location>
    <ligand>
        <name>substrate</name>
    </ligand>
</feature>
<name>A0A917S4F0_9BACL</name>
<feature type="binding site" evidence="13">
    <location>
        <position position="188"/>
    </location>
    <ligand>
        <name>thiamine diphosphate</name>
        <dbReference type="ChEBI" id="CHEBI:58937"/>
    </ligand>
</feature>
<feature type="site" description="Important for catalytic activity" evidence="15">
    <location>
        <position position="264"/>
    </location>
</feature>
<dbReference type="InterPro" id="IPR005474">
    <property type="entry name" value="Transketolase_N"/>
</dbReference>
<feature type="binding site" evidence="14">
    <location>
        <position position="188"/>
    </location>
    <ligand>
        <name>Mg(2+)</name>
        <dbReference type="ChEBI" id="CHEBI:18420"/>
    </ligand>
</feature>
<evidence type="ECO:0000256" key="5">
    <source>
        <dbReference type="ARBA" id="ARBA00022679"/>
    </source>
</evidence>
<dbReference type="AlphaFoldDB" id="A0A917S4F0"/>
<dbReference type="Gene3D" id="3.40.50.970">
    <property type="match status" value="2"/>
</dbReference>
<protein>
    <recommendedName>
        <fullName evidence="4 10">Transketolase</fullName>
        <ecNumber evidence="3 10">2.2.1.1</ecNumber>
    </recommendedName>
</protein>
<comment type="function">
    <text evidence="16">Catalyzes the transfer of a two-carbon ketol group from a ketose donor to an aldose acceptor, via a covalent intermediate with the cofactor thiamine pyrophosphate.</text>
</comment>
<evidence type="ECO:0000256" key="11">
    <source>
        <dbReference type="PIRSR" id="PIRSR605478-1"/>
    </source>
</evidence>
<evidence type="ECO:0000256" key="6">
    <source>
        <dbReference type="ARBA" id="ARBA00022723"/>
    </source>
</evidence>
<feature type="binding site" evidence="13">
    <location>
        <position position="264"/>
    </location>
    <ligand>
        <name>thiamine diphosphate</name>
        <dbReference type="ChEBI" id="CHEBI:58937"/>
    </ligand>
</feature>
<feature type="domain" description="Transketolase-like pyrimidine-binding" evidence="17">
    <location>
        <begin position="354"/>
        <end position="525"/>
    </location>
</feature>
<dbReference type="SUPFAM" id="SSF52518">
    <property type="entry name" value="Thiamin diphosphate-binding fold (THDP-binding)"/>
    <property type="match status" value="2"/>
</dbReference>
<feature type="binding site" evidence="13">
    <location>
        <position position="159"/>
    </location>
    <ligand>
        <name>thiamine diphosphate</name>
        <dbReference type="ChEBI" id="CHEBI:58937"/>
    </ligand>
</feature>
<reference evidence="18" key="2">
    <citation type="submission" date="2020-09" db="EMBL/GenBank/DDBJ databases">
        <authorList>
            <person name="Sun Q."/>
            <person name="Ohkuma M."/>
        </authorList>
    </citation>
    <scope>NUCLEOTIDE SEQUENCE</scope>
    <source>
        <strain evidence="18">JCM 15325</strain>
    </source>
</reference>
<comment type="similarity">
    <text evidence="1 16">Belongs to the transketolase family.</text>
</comment>
<keyword evidence="19" id="KW-1185">Reference proteome</keyword>
<evidence type="ECO:0000256" key="14">
    <source>
        <dbReference type="PIRSR" id="PIRSR605478-4"/>
    </source>
</evidence>
<evidence type="ECO:0000256" key="16">
    <source>
        <dbReference type="RuleBase" id="RU004996"/>
    </source>
</evidence>
<evidence type="ECO:0000313" key="18">
    <source>
        <dbReference type="EMBL" id="GGL57077.1"/>
    </source>
</evidence>
<reference evidence="18" key="1">
    <citation type="journal article" date="2014" name="Int. J. Syst. Evol. Microbiol.">
        <title>Complete genome sequence of Corynebacterium casei LMG S-19264T (=DSM 44701T), isolated from a smear-ripened cheese.</title>
        <authorList>
            <consortium name="US DOE Joint Genome Institute (JGI-PGF)"/>
            <person name="Walter F."/>
            <person name="Albersmeier A."/>
            <person name="Kalinowski J."/>
            <person name="Ruckert C."/>
        </authorList>
    </citation>
    <scope>NUCLEOTIDE SEQUENCE</scope>
    <source>
        <strain evidence="18">JCM 15325</strain>
    </source>
</reference>
<feature type="site" description="Important for catalytic activity" evidence="15">
    <location>
        <position position="29"/>
    </location>
</feature>
<feature type="binding site" evidence="12">
    <location>
        <position position="520"/>
    </location>
    <ligand>
        <name>substrate</name>
    </ligand>
</feature>
<dbReference type="PROSITE" id="PS00802">
    <property type="entry name" value="TRANSKETOLASE_2"/>
    <property type="match status" value="1"/>
</dbReference>
<dbReference type="GO" id="GO:0006098">
    <property type="term" value="P:pentose-phosphate shunt"/>
    <property type="evidence" value="ECO:0007669"/>
    <property type="project" value="TreeGrafter"/>
</dbReference>
<feature type="binding site" evidence="12">
    <location>
        <position position="469"/>
    </location>
    <ligand>
        <name>substrate</name>
    </ligand>
</feature>
<feature type="binding site" evidence="12">
    <location>
        <position position="264"/>
    </location>
    <ligand>
        <name>substrate</name>
    </ligand>
</feature>
<dbReference type="SUPFAM" id="SSF52922">
    <property type="entry name" value="TK C-terminal domain-like"/>
    <property type="match status" value="1"/>
</dbReference>
<dbReference type="Gene3D" id="3.40.50.920">
    <property type="match status" value="1"/>
</dbReference>
<feature type="binding site" evidence="12">
    <location>
        <position position="357"/>
    </location>
    <ligand>
        <name>substrate</name>
    </ligand>
</feature>
<dbReference type="PROSITE" id="PS00801">
    <property type="entry name" value="TRANSKETOLASE_1"/>
    <property type="match status" value="1"/>
</dbReference>
<keyword evidence="5 16" id="KW-0808">Transferase</keyword>
<proteinExistence type="inferred from homology"/>
<dbReference type="InterPro" id="IPR005475">
    <property type="entry name" value="Transketolase-like_Pyr-bd"/>
</dbReference>
<comment type="cofactor">
    <cofactor evidence="13">
        <name>thiamine diphosphate</name>
        <dbReference type="ChEBI" id="CHEBI:58937"/>
    </cofactor>
    <text evidence="13">Binds 1 thiamine pyrophosphate per subunit. During the reaction, the substrate forms a covalent intermediate with the cofactor.</text>
</comment>
<dbReference type="GO" id="GO:0005829">
    <property type="term" value="C:cytosol"/>
    <property type="evidence" value="ECO:0007669"/>
    <property type="project" value="TreeGrafter"/>
</dbReference>
<evidence type="ECO:0000256" key="15">
    <source>
        <dbReference type="PIRSR" id="PIRSR605478-5"/>
    </source>
</evidence>
<dbReference type="InterPro" id="IPR005478">
    <property type="entry name" value="Transketolase_bac-like"/>
</dbReference>
<dbReference type="EMBL" id="BMOK01000008">
    <property type="protein sequence ID" value="GGL57077.1"/>
    <property type="molecule type" value="Genomic_DNA"/>
</dbReference>
<comment type="catalytic activity">
    <reaction evidence="9 16">
        <text>D-sedoheptulose 7-phosphate + D-glyceraldehyde 3-phosphate = aldehydo-D-ribose 5-phosphate + D-xylulose 5-phosphate</text>
        <dbReference type="Rhea" id="RHEA:10508"/>
        <dbReference type="ChEBI" id="CHEBI:57483"/>
        <dbReference type="ChEBI" id="CHEBI:57737"/>
        <dbReference type="ChEBI" id="CHEBI:58273"/>
        <dbReference type="ChEBI" id="CHEBI:59776"/>
        <dbReference type="EC" id="2.2.1.1"/>
    </reaction>
</comment>
<dbReference type="FunFam" id="3.40.50.970:FF:000003">
    <property type="entry name" value="Transketolase"/>
    <property type="match status" value="1"/>
</dbReference>
<dbReference type="GO" id="GO:0046872">
    <property type="term" value="F:metal ion binding"/>
    <property type="evidence" value="ECO:0007669"/>
    <property type="project" value="UniProtKB-KW"/>
</dbReference>
<accession>A0A917S4F0</accession>
<dbReference type="InterPro" id="IPR049557">
    <property type="entry name" value="Transketolase_CS"/>
</dbReference>
<dbReference type="Pfam" id="PF02779">
    <property type="entry name" value="Transket_pyr"/>
    <property type="match status" value="1"/>
</dbReference>
<evidence type="ECO:0000256" key="7">
    <source>
        <dbReference type="ARBA" id="ARBA00022842"/>
    </source>
</evidence>
<sequence>MMTTSIEQLSIDTIRTLSIDAIDKANSGHPGLPMGAAPMAYTLWAQTMRHNPADPKWFNRDRFVLSAGHGSMLLYSLLHLFGYGLPLEELKQFRQWGSRTPGHPEYGHTAGVEATTGPLGQGIAMAVGMAMAEAHLAATYNRDGYDVIDHRTYALCGDGDLMEGVSAEAASLAGRLKLGHLVVLYDSNAISLDGKLDRSFTENVRQRFDAYGWQTLLVEDGNAVGDIRQALDEAAAEDTRPTLIEVRTTIGYGAPEVAGTNKVHGNPLGAEVTAATKRAYGWTYAPFFVPEAVRAHFEKLAAAGRQAEEAWNARFAAYEQAYPELAAQLKAAIAGQLVPGYADRLPVYAPGAKKATRESSGEVINGLAQTVPALFGGAADLASSTKTTIKAGGDFLPETYSGRNIWFGVREFAMTAAVNGLALHGGVIPFGSTFFTFSDYAKPAIRLAALMSIPSIFVFTHDSIAVGEDGPTHEPVEQLAGLRAIPNLTVIRPADGNEVREAWKVAVESRNRPTVLVLTRQGVETLKGEATGASEGVRRGGYVVSKAEINRPEDGILIATGSEVGLAVESQRVLLERQINVRVVSLPSFNLFDVQDKEYKDSVLPPELTKRVGIEMASSFGWERYVGSKGALITIDKFGSSGKSSDVLNAYGFTPKHVITVVEKVIHSEQYLEKGIRS</sequence>
<dbReference type="EC" id="2.2.1.1" evidence="3 10"/>
<evidence type="ECO:0000256" key="10">
    <source>
        <dbReference type="NCBIfam" id="TIGR00232"/>
    </source>
</evidence>
<dbReference type="PANTHER" id="PTHR43522:SF2">
    <property type="entry name" value="TRANSKETOLASE 1-RELATED"/>
    <property type="match status" value="1"/>
</dbReference>
<keyword evidence="6 14" id="KW-0479">Metal-binding</keyword>
<feature type="binding site" evidence="13">
    <location>
        <begin position="117"/>
        <end position="119"/>
    </location>
    <ligand>
        <name>thiamine diphosphate</name>
        <dbReference type="ChEBI" id="CHEBI:58937"/>
    </ligand>
</feature>
<evidence type="ECO:0000256" key="3">
    <source>
        <dbReference type="ARBA" id="ARBA00013152"/>
    </source>
</evidence>
<dbReference type="NCBIfam" id="TIGR00232">
    <property type="entry name" value="tktlase_bact"/>
    <property type="match status" value="1"/>
</dbReference>
<dbReference type="FunFam" id="3.40.50.970:FF:000004">
    <property type="entry name" value="Transketolase"/>
    <property type="match status" value="1"/>
</dbReference>
<dbReference type="GO" id="GO:0004802">
    <property type="term" value="F:transketolase activity"/>
    <property type="evidence" value="ECO:0007669"/>
    <property type="project" value="UniProtKB-UniRule"/>
</dbReference>
<evidence type="ECO:0000256" key="13">
    <source>
        <dbReference type="PIRSR" id="PIRSR605478-3"/>
    </source>
</evidence>
<dbReference type="FunFam" id="3.40.50.920:FF:000003">
    <property type="entry name" value="Transketolase"/>
    <property type="match status" value="1"/>
</dbReference>
<dbReference type="CDD" id="cd07033">
    <property type="entry name" value="TPP_PYR_DXS_TK_like"/>
    <property type="match status" value="1"/>
</dbReference>
<feature type="binding site" evidence="12">
    <location>
        <position position="384"/>
    </location>
    <ligand>
        <name>substrate</name>
    </ligand>
</feature>
<evidence type="ECO:0000256" key="8">
    <source>
        <dbReference type="ARBA" id="ARBA00023052"/>
    </source>
</evidence>
<evidence type="ECO:0000256" key="4">
    <source>
        <dbReference type="ARBA" id="ARBA00016662"/>
    </source>
</evidence>
<evidence type="ECO:0000256" key="2">
    <source>
        <dbReference type="ARBA" id="ARBA00011738"/>
    </source>
</evidence>